<comment type="caution">
    <text evidence="2">The sequence shown here is derived from an EMBL/GenBank/DDBJ whole genome shotgun (WGS) entry which is preliminary data.</text>
</comment>
<organism evidence="2 3">
    <name type="scientific">Brachionus plicatilis</name>
    <name type="common">Marine rotifer</name>
    <name type="synonym">Brachionus muelleri</name>
    <dbReference type="NCBI Taxonomy" id="10195"/>
    <lineage>
        <taxon>Eukaryota</taxon>
        <taxon>Metazoa</taxon>
        <taxon>Spiralia</taxon>
        <taxon>Gnathifera</taxon>
        <taxon>Rotifera</taxon>
        <taxon>Eurotatoria</taxon>
        <taxon>Monogononta</taxon>
        <taxon>Pseudotrocha</taxon>
        <taxon>Ploima</taxon>
        <taxon>Brachionidae</taxon>
        <taxon>Brachionus</taxon>
    </lineage>
</organism>
<sequence>MFTKPVPSSNRFPKPVPSSNRFPKPVPSSNRFTKPVPSSNRFSFEPVSNRFSRTGFPPLAGIRSFHLPESINSIFQSLIDLKIQIIFISSKKILILSKNSYIANRIFVCIGQR</sequence>
<accession>A0A3M7SGR6</accession>
<protein>
    <submittedName>
        <fullName evidence="2">Uncharacterized protein</fullName>
    </submittedName>
</protein>
<keyword evidence="3" id="KW-1185">Reference proteome</keyword>
<dbReference type="AlphaFoldDB" id="A0A3M7SGR6"/>
<dbReference type="Proteomes" id="UP000276133">
    <property type="component" value="Unassembled WGS sequence"/>
</dbReference>
<evidence type="ECO:0000256" key="1">
    <source>
        <dbReference type="SAM" id="MobiDB-lite"/>
    </source>
</evidence>
<gene>
    <name evidence="2" type="ORF">BpHYR1_042202</name>
</gene>
<dbReference type="EMBL" id="REGN01001400">
    <property type="protein sequence ID" value="RNA34909.1"/>
    <property type="molecule type" value="Genomic_DNA"/>
</dbReference>
<evidence type="ECO:0000313" key="3">
    <source>
        <dbReference type="Proteomes" id="UP000276133"/>
    </source>
</evidence>
<proteinExistence type="predicted"/>
<reference evidence="2 3" key="1">
    <citation type="journal article" date="2018" name="Sci. Rep.">
        <title>Genomic signatures of local adaptation to the degree of environmental predictability in rotifers.</title>
        <authorList>
            <person name="Franch-Gras L."/>
            <person name="Hahn C."/>
            <person name="Garcia-Roger E.M."/>
            <person name="Carmona M.J."/>
            <person name="Serra M."/>
            <person name="Gomez A."/>
        </authorList>
    </citation>
    <scope>NUCLEOTIDE SEQUENCE [LARGE SCALE GENOMIC DNA]</scope>
    <source>
        <strain evidence="2">HYR1</strain>
    </source>
</reference>
<feature type="region of interest" description="Disordered" evidence="1">
    <location>
        <begin position="1"/>
        <end position="41"/>
    </location>
</feature>
<evidence type="ECO:0000313" key="2">
    <source>
        <dbReference type="EMBL" id="RNA34909.1"/>
    </source>
</evidence>
<name>A0A3M7SGR6_BRAPC</name>